<evidence type="ECO:0000313" key="2">
    <source>
        <dbReference type="Proteomes" id="UP000008988"/>
    </source>
</evidence>
<dbReference type="EMBL" id="ABSV01000478">
    <property type="protein sequence ID" value="EDZ73058.1"/>
    <property type="molecule type" value="Genomic_DNA"/>
</dbReference>
<sequence length="146" mass="16498">MILEATVDASGLTLKSTSIDRLVPSLVISASSLFRYLENDSFFLEEVGRDSVDLTSFLLNKPDFNFFIEEVDAVGDGEEFLSSLLSKGEGFNLVFILTFDLSFSFSFSFSESFIFAFELANFFLRLAFVPVLFEPFWKPNVSNNFI</sequence>
<name>B5VG88_YEAS6</name>
<protein>
    <submittedName>
        <fullName evidence="1">Uncharacterized protein</fullName>
    </submittedName>
</protein>
<dbReference type="AlphaFoldDB" id="B5VG88"/>
<comment type="caution">
    <text evidence="1">The sequence shown here is derived from an EMBL/GenBank/DDBJ whole genome shotgun (WGS) entry which is preliminary data.</text>
</comment>
<proteinExistence type="predicted"/>
<accession>B5VG88</accession>
<reference evidence="1 2" key="1">
    <citation type="journal article" date="2008" name="FEMS Yeast Res.">
        <title>Comparative genome analysis of a Saccharomyces cerevisiae wine strain.</title>
        <authorList>
            <person name="Borneman A.R."/>
            <person name="Forgan A.H."/>
            <person name="Pretorius I.S."/>
            <person name="Chambers P.J."/>
        </authorList>
    </citation>
    <scope>NUCLEOTIDE SEQUENCE [LARGE SCALE GENOMIC DNA]</scope>
    <source>
        <strain evidence="1 2">AWRI1631</strain>
    </source>
</reference>
<gene>
    <name evidence="1" type="ORF">AWRI1631_44170</name>
</gene>
<organism evidence="1 2">
    <name type="scientific">Saccharomyces cerevisiae (strain AWRI1631)</name>
    <name type="common">Baker's yeast</name>
    <dbReference type="NCBI Taxonomy" id="545124"/>
    <lineage>
        <taxon>Eukaryota</taxon>
        <taxon>Fungi</taxon>
        <taxon>Dikarya</taxon>
        <taxon>Ascomycota</taxon>
        <taxon>Saccharomycotina</taxon>
        <taxon>Saccharomycetes</taxon>
        <taxon>Saccharomycetales</taxon>
        <taxon>Saccharomycetaceae</taxon>
        <taxon>Saccharomyces</taxon>
    </lineage>
</organism>
<dbReference type="Proteomes" id="UP000008988">
    <property type="component" value="Unassembled WGS sequence"/>
</dbReference>
<evidence type="ECO:0000313" key="1">
    <source>
        <dbReference type="EMBL" id="EDZ73058.1"/>
    </source>
</evidence>